<feature type="non-terminal residue" evidence="1">
    <location>
        <position position="1"/>
    </location>
</feature>
<evidence type="ECO:0000313" key="2">
    <source>
        <dbReference type="Proteomes" id="UP000094527"/>
    </source>
</evidence>
<feature type="non-terminal residue" evidence="1">
    <location>
        <position position="170"/>
    </location>
</feature>
<organism evidence="1 2">
    <name type="scientific">Orchesella cincta</name>
    <name type="common">Springtail</name>
    <name type="synonym">Podura cincta</name>
    <dbReference type="NCBI Taxonomy" id="48709"/>
    <lineage>
        <taxon>Eukaryota</taxon>
        <taxon>Metazoa</taxon>
        <taxon>Ecdysozoa</taxon>
        <taxon>Arthropoda</taxon>
        <taxon>Hexapoda</taxon>
        <taxon>Collembola</taxon>
        <taxon>Entomobryomorpha</taxon>
        <taxon>Entomobryoidea</taxon>
        <taxon>Orchesellidae</taxon>
        <taxon>Orchesellinae</taxon>
        <taxon>Orchesella</taxon>
    </lineage>
</organism>
<keyword evidence="2" id="KW-1185">Reference proteome</keyword>
<accession>A0A1D2MZD9</accession>
<protein>
    <submittedName>
        <fullName evidence="1">Uncharacterized protein</fullName>
    </submittedName>
</protein>
<comment type="caution">
    <text evidence="1">The sequence shown here is derived from an EMBL/GenBank/DDBJ whole genome shotgun (WGS) entry which is preliminary data.</text>
</comment>
<dbReference type="AlphaFoldDB" id="A0A1D2MZD9"/>
<dbReference type="Proteomes" id="UP000094527">
    <property type="component" value="Unassembled WGS sequence"/>
</dbReference>
<gene>
    <name evidence="1" type="ORF">Ocin01_08368</name>
</gene>
<dbReference type="EMBL" id="LJIJ01000365">
    <property type="protein sequence ID" value="ODM98311.1"/>
    <property type="molecule type" value="Genomic_DNA"/>
</dbReference>
<proteinExistence type="predicted"/>
<name>A0A1D2MZD9_ORCCI</name>
<evidence type="ECO:0000313" key="1">
    <source>
        <dbReference type="EMBL" id="ODM98311.1"/>
    </source>
</evidence>
<reference evidence="1 2" key="1">
    <citation type="journal article" date="2016" name="Genome Biol. Evol.">
        <title>Gene Family Evolution Reflects Adaptation to Soil Environmental Stressors in the Genome of the Collembolan Orchesella cincta.</title>
        <authorList>
            <person name="Faddeeva-Vakhrusheva A."/>
            <person name="Derks M.F."/>
            <person name="Anvar S.Y."/>
            <person name="Agamennone V."/>
            <person name="Suring W."/>
            <person name="Smit S."/>
            <person name="van Straalen N.M."/>
            <person name="Roelofs D."/>
        </authorList>
    </citation>
    <scope>NUCLEOTIDE SEQUENCE [LARGE SCALE GENOMIC DNA]</scope>
    <source>
        <tissue evidence="1">Mixed pool</tissue>
    </source>
</reference>
<sequence>ILNIRPTSPASSGGGVSGQFITGDLGAVCSSVASTFPAMKRIRIVTSAAGLAQNQKQVCKIGADNTNIQTFGTSDATSETVLMVTNEGETMLSTTQGGVTVLTPNTSMALPVGLTMKDARYSNTNSISSFQNTQLPSQPVTVLTSSQSQSRSQELDEVVYSITEIPTGGH</sequence>